<dbReference type="KEGG" id="noj:EJ995_02915"/>
<feature type="domain" description="SPOR" evidence="1">
    <location>
        <begin position="233"/>
        <end position="310"/>
    </location>
</feature>
<name>A0A3S9MVI5_9FLAO</name>
<dbReference type="InterPro" id="IPR007730">
    <property type="entry name" value="SPOR-like_dom"/>
</dbReference>
<accession>A0A3S9MVI5</accession>
<dbReference type="Pfam" id="PF18175">
    <property type="entry name" value="HU-CCDC81_bac_2"/>
    <property type="match status" value="1"/>
</dbReference>
<dbReference type="SUPFAM" id="SSF110997">
    <property type="entry name" value="Sporulation related repeat"/>
    <property type="match status" value="1"/>
</dbReference>
<dbReference type="InterPro" id="IPR041268">
    <property type="entry name" value="HU-CCDC81_bac_2"/>
</dbReference>
<proteinExistence type="predicted"/>
<dbReference type="Pfam" id="PF05036">
    <property type="entry name" value="SPOR"/>
    <property type="match status" value="1"/>
</dbReference>
<reference evidence="2 3" key="1">
    <citation type="submission" date="2018-12" db="EMBL/GenBank/DDBJ databases">
        <title>Complete genome of Nonlabens sp. MJ115.</title>
        <authorList>
            <person name="Choi H.S."/>
            <person name="Jung J."/>
        </authorList>
    </citation>
    <scope>NUCLEOTIDE SEQUENCE [LARGE SCALE GENOMIC DNA]</scope>
    <source>
        <strain evidence="2 3">MJ115</strain>
    </source>
</reference>
<organism evidence="2 3">
    <name type="scientific">Nonlabens ponticola</name>
    <dbReference type="NCBI Taxonomy" id="2496866"/>
    <lineage>
        <taxon>Bacteria</taxon>
        <taxon>Pseudomonadati</taxon>
        <taxon>Bacteroidota</taxon>
        <taxon>Flavobacteriia</taxon>
        <taxon>Flavobacteriales</taxon>
        <taxon>Flavobacteriaceae</taxon>
        <taxon>Nonlabens</taxon>
    </lineage>
</organism>
<dbReference type="InterPro" id="IPR040495">
    <property type="entry name" value="HU-CCDC81_bac_1"/>
</dbReference>
<protein>
    <submittedName>
        <fullName evidence="2">SPOR domain-containing protein</fullName>
    </submittedName>
</protein>
<dbReference type="EMBL" id="CP034549">
    <property type="protein sequence ID" value="AZQ43236.1"/>
    <property type="molecule type" value="Genomic_DNA"/>
</dbReference>
<dbReference type="GO" id="GO:0042834">
    <property type="term" value="F:peptidoglycan binding"/>
    <property type="evidence" value="ECO:0007669"/>
    <property type="project" value="InterPro"/>
</dbReference>
<dbReference type="OrthoDB" id="653949at2"/>
<keyword evidence="3" id="KW-1185">Reference proteome</keyword>
<dbReference type="InterPro" id="IPR036680">
    <property type="entry name" value="SPOR-like_sf"/>
</dbReference>
<sequence length="314" mass="34896">MQVGTYISELLYRHECVVIPGYGAFLSRRVPAQHFASTHTLYPPKKGLSFNAQIQQNDGLLVNYISTVQQIPYDEALQQVRNYVRFLDHEIDEHGEVTIHKVGRFTRGAEDTLQFTPMYLVNYLPEAFGLATHEAYAVDRTPVTTPVEEVVIEEKPVVQLTTAKSNTANWVRAAAAVAILVAGSYLAHNTVKTQAVNDAMVIEQMADEQFKTKMQEATFLISTPLPSITMEVAPEIKNYHVVAGAFRSAANADKKVAQLQKAGYDARVIGVNEYGLHNVALGSYADRDDAINALYLNRKQGYPSAWLFTGTLEK</sequence>
<evidence type="ECO:0000313" key="3">
    <source>
        <dbReference type="Proteomes" id="UP000279600"/>
    </source>
</evidence>
<dbReference type="AlphaFoldDB" id="A0A3S9MVI5"/>
<gene>
    <name evidence="2" type="ORF">EJ995_02915</name>
</gene>
<dbReference type="PROSITE" id="PS51724">
    <property type="entry name" value="SPOR"/>
    <property type="match status" value="1"/>
</dbReference>
<evidence type="ECO:0000313" key="2">
    <source>
        <dbReference type="EMBL" id="AZQ43236.1"/>
    </source>
</evidence>
<evidence type="ECO:0000259" key="1">
    <source>
        <dbReference type="PROSITE" id="PS51724"/>
    </source>
</evidence>
<dbReference type="Proteomes" id="UP000279600">
    <property type="component" value="Chromosome"/>
</dbReference>
<dbReference type="RefSeq" id="WP_126445446.1">
    <property type="nucleotide sequence ID" value="NZ_CP034549.1"/>
</dbReference>
<dbReference type="Gene3D" id="3.30.70.1070">
    <property type="entry name" value="Sporulation related repeat"/>
    <property type="match status" value="1"/>
</dbReference>
<dbReference type="Pfam" id="PF18174">
    <property type="entry name" value="HU-CCDC81_bac_1"/>
    <property type="match status" value="1"/>
</dbReference>